<evidence type="ECO:0000313" key="1">
    <source>
        <dbReference type="EMBL" id="KKN58893.1"/>
    </source>
</evidence>
<protein>
    <submittedName>
        <fullName evidence="1">Uncharacterized protein</fullName>
    </submittedName>
</protein>
<accession>A0A0F9UZ70</accession>
<name>A0A0F9UZ70_9ZZZZ</name>
<comment type="caution">
    <text evidence="1">The sequence shown here is derived from an EMBL/GenBank/DDBJ whole genome shotgun (WGS) entry which is preliminary data.</text>
</comment>
<reference evidence="1" key="1">
    <citation type="journal article" date="2015" name="Nature">
        <title>Complex archaea that bridge the gap between prokaryotes and eukaryotes.</title>
        <authorList>
            <person name="Spang A."/>
            <person name="Saw J.H."/>
            <person name="Jorgensen S.L."/>
            <person name="Zaremba-Niedzwiedzka K."/>
            <person name="Martijn J."/>
            <person name="Lind A.E."/>
            <person name="van Eijk R."/>
            <person name="Schleper C."/>
            <person name="Guy L."/>
            <person name="Ettema T.J."/>
        </authorList>
    </citation>
    <scope>NUCLEOTIDE SEQUENCE</scope>
</reference>
<organism evidence="1">
    <name type="scientific">marine sediment metagenome</name>
    <dbReference type="NCBI Taxonomy" id="412755"/>
    <lineage>
        <taxon>unclassified sequences</taxon>
        <taxon>metagenomes</taxon>
        <taxon>ecological metagenomes</taxon>
    </lineage>
</organism>
<gene>
    <name evidence="1" type="ORF">LCGC14_0548000</name>
</gene>
<sequence length="45" mass="5551">MRCEVDECELLAFYEIIVRTFNSSSHVYNRKICYQHYNRLSIKYD</sequence>
<dbReference type="EMBL" id="LAZR01000746">
    <property type="protein sequence ID" value="KKN58893.1"/>
    <property type="molecule type" value="Genomic_DNA"/>
</dbReference>
<dbReference type="AlphaFoldDB" id="A0A0F9UZ70"/>
<proteinExistence type="predicted"/>